<dbReference type="InterPro" id="IPR002937">
    <property type="entry name" value="Amino_oxidase"/>
</dbReference>
<evidence type="ECO:0000256" key="1">
    <source>
        <dbReference type="SAM" id="SignalP"/>
    </source>
</evidence>
<evidence type="ECO:0000313" key="3">
    <source>
        <dbReference type="EMBL" id="CAJ1384347.1"/>
    </source>
</evidence>
<feature type="signal peptide" evidence="1">
    <location>
        <begin position="1"/>
        <end position="17"/>
    </location>
</feature>
<dbReference type="Gene3D" id="1.10.405.20">
    <property type="match status" value="1"/>
</dbReference>
<feature type="chain" id="PRO_5041456651" description="Amine oxidase domain-containing protein" evidence="1">
    <location>
        <begin position="18"/>
        <end position="598"/>
    </location>
</feature>
<gene>
    <name evidence="3" type="ORF">EVOR1521_LOCUS11232</name>
</gene>
<name>A0AA36MUI7_9DINO</name>
<dbReference type="PRINTS" id="PR00419">
    <property type="entry name" value="ADXRDTASE"/>
</dbReference>
<dbReference type="Proteomes" id="UP001178507">
    <property type="component" value="Unassembled WGS sequence"/>
</dbReference>
<protein>
    <recommendedName>
        <fullName evidence="2">Amine oxidase domain-containing protein</fullName>
    </recommendedName>
</protein>
<keyword evidence="1" id="KW-0732">Signal</keyword>
<comment type="caution">
    <text evidence="3">The sequence shown here is derived from an EMBL/GenBank/DDBJ whole genome shotgun (WGS) entry which is preliminary data.</text>
</comment>
<dbReference type="SUPFAM" id="SSF51905">
    <property type="entry name" value="FAD/NAD(P)-binding domain"/>
    <property type="match status" value="1"/>
</dbReference>
<sequence>MAVVFLVWASLAPLALGARVAVSGFASESRGPKPGHRIAIVGAGPAGVHMASRLRQMGHTETTLLERSDRVGGKSLTIYLNEHGEECEQQMDASGKVDTASCVAHEMGTCFLHNGYHSIRELVDEYNLTHVVPPEGRAMFSHFSTDRFHSQDMDEFVTSSIMDGVRSGTIYAPSWAIGSKLKVMVALLRAVKKYNTLHKEIFGEVEFSMPHRLSRETLQRINMTFLEFLQSNDLYALSGFLMFAHAAQGYGYVTTIPAFYGLWWITPELLNGYMQMSFREELEKFYDPKSEFFQQIRGTWVRAVVTAIVGGAADVVKRTTTMLPEGYQKIWTTIAEKDGLDVRYGVEILDQGIDRQLDDPSAPVRIKYRQKGKNEVIEEEYDFLIYSAPHAHAKNFVKDVAIQEESIFSSLKSFVLATTLYSSEPVLDYTDSARRPIMYEADKMSGPSHDGSWYADRWDDLIFGQPITGRQTRVGYQFYENYCQGGDMMCNSDRTPNEGGAMESSERALRQFRGELERQNVSGVNTLRQYPWPYFHHFPQEAVQEGKVWDLLEMQGQRKTWWIGASACFESVHDVTNYNLMILRKYMGAKIIQGIAMG</sequence>
<evidence type="ECO:0000313" key="4">
    <source>
        <dbReference type="Proteomes" id="UP001178507"/>
    </source>
</evidence>
<dbReference type="EMBL" id="CAUJNA010001112">
    <property type="protein sequence ID" value="CAJ1384347.1"/>
    <property type="molecule type" value="Genomic_DNA"/>
</dbReference>
<reference evidence="3" key="1">
    <citation type="submission" date="2023-08" db="EMBL/GenBank/DDBJ databases">
        <authorList>
            <person name="Chen Y."/>
            <person name="Shah S."/>
            <person name="Dougan E. K."/>
            <person name="Thang M."/>
            <person name="Chan C."/>
        </authorList>
    </citation>
    <scope>NUCLEOTIDE SEQUENCE</scope>
</reference>
<accession>A0AA36MUI7</accession>
<organism evidence="3 4">
    <name type="scientific">Effrenium voratum</name>
    <dbReference type="NCBI Taxonomy" id="2562239"/>
    <lineage>
        <taxon>Eukaryota</taxon>
        <taxon>Sar</taxon>
        <taxon>Alveolata</taxon>
        <taxon>Dinophyceae</taxon>
        <taxon>Suessiales</taxon>
        <taxon>Symbiodiniaceae</taxon>
        <taxon>Effrenium</taxon>
    </lineage>
</organism>
<proteinExistence type="predicted"/>
<evidence type="ECO:0000259" key="2">
    <source>
        <dbReference type="Pfam" id="PF01593"/>
    </source>
</evidence>
<dbReference type="Pfam" id="PF01593">
    <property type="entry name" value="Amino_oxidase"/>
    <property type="match status" value="1"/>
</dbReference>
<dbReference type="InterPro" id="IPR036188">
    <property type="entry name" value="FAD/NAD-bd_sf"/>
</dbReference>
<feature type="domain" description="Amine oxidase" evidence="2">
    <location>
        <begin position="46"/>
        <end position="398"/>
    </location>
</feature>
<dbReference type="Gene3D" id="3.50.50.60">
    <property type="entry name" value="FAD/NAD(P)-binding domain"/>
    <property type="match status" value="1"/>
</dbReference>
<dbReference type="GO" id="GO:0016491">
    <property type="term" value="F:oxidoreductase activity"/>
    <property type="evidence" value="ECO:0007669"/>
    <property type="project" value="InterPro"/>
</dbReference>
<dbReference type="AlphaFoldDB" id="A0AA36MUI7"/>
<keyword evidence="4" id="KW-1185">Reference proteome</keyword>
<dbReference type="Gene3D" id="3.30.70.1990">
    <property type="match status" value="1"/>
</dbReference>